<dbReference type="GO" id="GO:0005524">
    <property type="term" value="F:ATP binding"/>
    <property type="evidence" value="ECO:0007669"/>
    <property type="project" value="UniProtKB-UniRule"/>
</dbReference>
<evidence type="ECO:0000256" key="2">
    <source>
        <dbReference type="ARBA" id="ARBA00005790"/>
    </source>
</evidence>
<dbReference type="PANTHER" id="PTHR23117:SF13">
    <property type="entry name" value="GUANYLATE KINASE"/>
    <property type="match status" value="1"/>
</dbReference>
<dbReference type="SMART" id="SM00072">
    <property type="entry name" value="GuKc"/>
    <property type="match status" value="1"/>
</dbReference>
<dbReference type="NCBIfam" id="TIGR03263">
    <property type="entry name" value="guanyl_kin"/>
    <property type="match status" value="1"/>
</dbReference>
<dbReference type="InterPro" id="IPR020590">
    <property type="entry name" value="Guanylate_kinase_CS"/>
</dbReference>
<comment type="similarity">
    <text evidence="2 11">Belongs to the guanylate kinase family.</text>
</comment>
<dbReference type="FunFam" id="3.30.63.10:FF:000002">
    <property type="entry name" value="Guanylate kinase 1"/>
    <property type="match status" value="1"/>
</dbReference>
<comment type="subcellular location">
    <subcellularLocation>
        <location evidence="11">Cytoplasm</location>
    </subcellularLocation>
</comment>
<evidence type="ECO:0000256" key="9">
    <source>
        <dbReference type="ARBA" id="ARBA00030128"/>
    </source>
</evidence>
<evidence type="ECO:0000256" key="11">
    <source>
        <dbReference type="HAMAP-Rule" id="MF_00328"/>
    </source>
</evidence>
<dbReference type="CDD" id="cd00071">
    <property type="entry name" value="GMPK"/>
    <property type="match status" value="1"/>
</dbReference>
<comment type="catalytic activity">
    <reaction evidence="10 11">
        <text>GMP + ATP = GDP + ADP</text>
        <dbReference type="Rhea" id="RHEA:20780"/>
        <dbReference type="ChEBI" id="CHEBI:30616"/>
        <dbReference type="ChEBI" id="CHEBI:58115"/>
        <dbReference type="ChEBI" id="CHEBI:58189"/>
        <dbReference type="ChEBI" id="CHEBI:456216"/>
        <dbReference type="EC" id="2.7.4.8"/>
    </reaction>
</comment>
<dbReference type="Pfam" id="PF00625">
    <property type="entry name" value="Guanylate_kin"/>
    <property type="match status" value="1"/>
</dbReference>
<feature type="binding site" evidence="11">
    <location>
        <begin position="10"/>
        <end position="17"/>
    </location>
    <ligand>
        <name>ATP</name>
        <dbReference type="ChEBI" id="CHEBI:30616"/>
    </ligand>
</feature>
<evidence type="ECO:0000256" key="7">
    <source>
        <dbReference type="ARBA" id="ARBA00022777"/>
    </source>
</evidence>
<dbReference type="EC" id="2.7.4.8" evidence="3 11"/>
<keyword evidence="6 11" id="KW-0547">Nucleotide-binding</keyword>
<evidence type="ECO:0000256" key="3">
    <source>
        <dbReference type="ARBA" id="ARBA00012961"/>
    </source>
</evidence>
<dbReference type="GO" id="GO:0005829">
    <property type="term" value="C:cytosol"/>
    <property type="evidence" value="ECO:0007669"/>
    <property type="project" value="TreeGrafter"/>
</dbReference>
<reference evidence="13" key="1">
    <citation type="submission" date="2020-10" db="EMBL/GenBank/DDBJ databases">
        <authorList>
            <person name="Gilroy R."/>
        </authorList>
    </citation>
    <scope>NUCLEOTIDE SEQUENCE</scope>
    <source>
        <strain evidence="13">USAMLcec3-3695</strain>
    </source>
</reference>
<evidence type="ECO:0000256" key="6">
    <source>
        <dbReference type="ARBA" id="ARBA00022741"/>
    </source>
</evidence>
<proteinExistence type="inferred from homology"/>
<dbReference type="Proteomes" id="UP000824109">
    <property type="component" value="Unassembled WGS sequence"/>
</dbReference>
<evidence type="ECO:0000259" key="12">
    <source>
        <dbReference type="PROSITE" id="PS50052"/>
    </source>
</evidence>
<dbReference type="HAMAP" id="MF_00328">
    <property type="entry name" value="Guanylate_kinase"/>
    <property type="match status" value="1"/>
</dbReference>
<evidence type="ECO:0000256" key="10">
    <source>
        <dbReference type="ARBA" id="ARBA00048594"/>
    </source>
</evidence>
<dbReference type="AlphaFoldDB" id="A0A9D1MA10"/>
<protein>
    <recommendedName>
        <fullName evidence="4 11">Guanylate kinase</fullName>
        <ecNumber evidence="3 11">2.7.4.8</ecNumber>
    </recommendedName>
    <alternativeName>
        <fullName evidence="9 11">GMP kinase</fullName>
    </alternativeName>
</protein>
<feature type="domain" description="Guanylate kinase-like" evidence="12">
    <location>
        <begin position="3"/>
        <end position="181"/>
    </location>
</feature>
<dbReference type="InterPro" id="IPR027417">
    <property type="entry name" value="P-loop_NTPase"/>
</dbReference>
<comment type="caution">
    <text evidence="13">The sequence shown here is derived from an EMBL/GenBank/DDBJ whole genome shotgun (WGS) entry which is preliminary data.</text>
</comment>
<dbReference type="InterPro" id="IPR008145">
    <property type="entry name" value="GK/Ca_channel_bsu"/>
</dbReference>
<dbReference type="GO" id="GO:0004385">
    <property type="term" value="F:GMP kinase activity"/>
    <property type="evidence" value="ECO:0007669"/>
    <property type="project" value="UniProtKB-UniRule"/>
</dbReference>
<dbReference type="InterPro" id="IPR017665">
    <property type="entry name" value="Guanylate_kinase"/>
</dbReference>
<evidence type="ECO:0000256" key="5">
    <source>
        <dbReference type="ARBA" id="ARBA00022679"/>
    </source>
</evidence>
<dbReference type="InterPro" id="IPR008144">
    <property type="entry name" value="Guanylate_kin-like_dom"/>
</dbReference>
<dbReference type="Gene3D" id="3.30.63.10">
    <property type="entry name" value="Guanylate Kinase phosphate binding domain"/>
    <property type="match status" value="1"/>
</dbReference>
<name>A0A9D1MA10_9FIRM</name>
<evidence type="ECO:0000313" key="14">
    <source>
        <dbReference type="Proteomes" id="UP000824109"/>
    </source>
</evidence>
<sequence>MKGILFVLSGPSGTGKGTVCDELIKRGCGVSLSVSMTTRECREGETPGVTYHYVTKDEFKRNIENGEMLEYAQYGENYYGTPRSSVEEKLSEGMDVLLEIEPQGALQVKRKFPEAVLVFLVPPSMSELKRRLITRGREGEDEIDKRIETARWELTQAEKYNVHIVNDTLDECVDRVIEYFDEKRAERKKIEELINEKV</sequence>
<gene>
    <name evidence="11 13" type="primary">gmk</name>
    <name evidence="13" type="ORF">IAA61_01135</name>
</gene>
<keyword evidence="11" id="KW-0963">Cytoplasm</keyword>
<keyword evidence="5 11" id="KW-0808">Transferase</keyword>
<dbReference type="PROSITE" id="PS00856">
    <property type="entry name" value="GUANYLATE_KINASE_1"/>
    <property type="match status" value="1"/>
</dbReference>
<accession>A0A9D1MA10</accession>
<keyword evidence="8 11" id="KW-0067">ATP-binding</keyword>
<comment type="function">
    <text evidence="1 11">Essential for recycling GMP and indirectly, cGMP.</text>
</comment>
<evidence type="ECO:0000256" key="4">
    <source>
        <dbReference type="ARBA" id="ARBA00016296"/>
    </source>
</evidence>
<keyword evidence="7 11" id="KW-0418">Kinase</keyword>
<evidence type="ECO:0000313" key="13">
    <source>
        <dbReference type="EMBL" id="HIU56399.1"/>
    </source>
</evidence>
<dbReference type="SUPFAM" id="SSF52540">
    <property type="entry name" value="P-loop containing nucleoside triphosphate hydrolases"/>
    <property type="match status" value="1"/>
</dbReference>
<dbReference type="EMBL" id="DVNB01000014">
    <property type="protein sequence ID" value="HIU56399.1"/>
    <property type="molecule type" value="Genomic_DNA"/>
</dbReference>
<dbReference type="PROSITE" id="PS50052">
    <property type="entry name" value="GUANYLATE_KINASE_2"/>
    <property type="match status" value="1"/>
</dbReference>
<evidence type="ECO:0000256" key="8">
    <source>
        <dbReference type="ARBA" id="ARBA00022840"/>
    </source>
</evidence>
<dbReference type="PANTHER" id="PTHR23117">
    <property type="entry name" value="GUANYLATE KINASE-RELATED"/>
    <property type="match status" value="1"/>
</dbReference>
<dbReference type="Gene3D" id="3.40.50.300">
    <property type="entry name" value="P-loop containing nucleotide triphosphate hydrolases"/>
    <property type="match status" value="1"/>
</dbReference>
<reference evidence="13" key="2">
    <citation type="journal article" date="2021" name="PeerJ">
        <title>Extensive microbial diversity within the chicken gut microbiome revealed by metagenomics and culture.</title>
        <authorList>
            <person name="Gilroy R."/>
            <person name="Ravi A."/>
            <person name="Getino M."/>
            <person name="Pursley I."/>
            <person name="Horton D.L."/>
            <person name="Alikhan N.F."/>
            <person name="Baker D."/>
            <person name="Gharbi K."/>
            <person name="Hall N."/>
            <person name="Watson M."/>
            <person name="Adriaenssens E.M."/>
            <person name="Foster-Nyarko E."/>
            <person name="Jarju S."/>
            <person name="Secka A."/>
            <person name="Antonio M."/>
            <person name="Oren A."/>
            <person name="Chaudhuri R.R."/>
            <person name="La Ragione R."/>
            <person name="Hildebrand F."/>
            <person name="Pallen M.J."/>
        </authorList>
    </citation>
    <scope>NUCLEOTIDE SEQUENCE</scope>
    <source>
        <strain evidence="13">USAMLcec3-3695</strain>
    </source>
</reference>
<organism evidence="13 14">
    <name type="scientific">Candidatus Ornithomonoglobus merdipullorum</name>
    <dbReference type="NCBI Taxonomy" id="2840895"/>
    <lineage>
        <taxon>Bacteria</taxon>
        <taxon>Bacillati</taxon>
        <taxon>Bacillota</taxon>
        <taxon>Clostridia</taxon>
        <taxon>Candidatus Ornithomonoglobus</taxon>
    </lineage>
</organism>
<evidence type="ECO:0000256" key="1">
    <source>
        <dbReference type="ARBA" id="ARBA00003531"/>
    </source>
</evidence>